<reference evidence="4 5" key="1">
    <citation type="journal article" date="2024" name="Front Chem Biol">
        <title>Unveiling the potential of Daldinia eschscholtzii MFLUCC 19-0629 through bioactivity and bioinformatics studies for enhanced sustainable agriculture production.</title>
        <authorList>
            <person name="Brooks S."/>
            <person name="Weaver J.A."/>
            <person name="Klomchit A."/>
            <person name="Alharthi S.A."/>
            <person name="Onlamun T."/>
            <person name="Nurani R."/>
            <person name="Vong T.K."/>
            <person name="Alberti F."/>
            <person name="Greco C."/>
        </authorList>
    </citation>
    <scope>NUCLEOTIDE SEQUENCE [LARGE SCALE GENOMIC DNA]</scope>
    <source>
        <strain evidence="4">MFLUCC 19-0629</strain>
    </source>
</reference>
<dbReference type="Proteomes" id="UP001369815">
    <property type="component" value="Unassembled WGS sequence"/>
</dbReference>
<dbReference type="Gene3D" id="3.20.20.80">
    <property type="entry name" value="Glycosidases"/>
    <property type="match status" value="1"/>
</dbReference>
<feature type="region of interest" description="Disordered" evidence="1">
    <location>
        <begin position="529"/>
        <end position="579"/>
    </location>
</feature>
<dbReference type="InterPro" id="IPR013780">
    <property type="entry name" value="Glyco_hydro_b"/>
</dbReference>
<comment type="caution">
    <text evidence="4">The sequence shown here is derived from an EMBL/GenBank/DDBJ whole genome shotgun (WGS) entry which is preliminary data.</text>
</comment>
<feature type="compositionally biased region" description="Polar residues" evidence="1">
    <location>
        <begin position="559"/>
        <end position="571"/>
    </location>
</feature>
<dbReference type="InterPro" id="IPR017853">
    <property type="entry name" value="GH"/>
</dbReference>
<dbReference type="PANTHER" id="PTHR36183:SF2">
    <property type="entry name" value="BETA-GLUCURONIDASE C-TERMINAL DOMAIN-CONTAINING PROTEIN"/>
    <property type="match status" value="1"/>
</dbReference>
<feature type="domain" description="Beta-glucuronidase C-terminal" evidence="3">
    <location>
        <begin position="420"/>
        <end position="524"/>
    </location>
</feature>
<feature type="chain" id="PRO_5043825413" description="Beta-glucuronidase C-terminal domain-containing protein" evidence="2">
    <location>
        <begin position="20"/>
        <end position="606"/>
    </location>
</feature>
<dbReference type="Pfam" id="PF16862">
    <property type="entry name" value="Glyco_hydro_79C"/>
    <property type="match status" value="1"/>
</dbReference>
<dbReference type="AlphaFoldDB" id="A0AAX6MRQ2"/>
<organism evidence="4 5">
    <name type="scientific">Daldinia eschscholtzii</name>
    <dbReference type="NCBI Taxonomy" id="292717"/>
    <lineage>
        <taxon>Eukaryota</taxon>
        <taxon>Fungi</taxon>
        <taxon>Dikarya</taxon>
        <taxon>Ascomycota</taxon>
        <taxon>Pezizomycotina</taxon>
        <taxon>Sordariomycetes</taxon>
        <taxon>Xylariomycetidae</taxon>
        <taxon>Xylariales</taxon>
        <taxon>Hypoxylaceae</taxon>
        <taxon>Daldinia</taxon>
    </lineage>
</organism>
<evidence type="ECO:0000313" key="4">
    <source>
        <dbReference type="EMBL" id="KAK6955196.1"/>
    </source>
</evidence>
<evidence type="ECO:0000313" key="5">
    <source>
        <dbReference type="Proteomes" id="UP001369815"/>
    </source>
</evidence>
<evidence type="ECO:0000259" key="3">
    <source>
        <dbReference type="Pfam" id="PF16862"/>
    </source>
</evidence>
<evidence type="ECO:0000256" key="1">
    <source>
        <dbReference type="SAM" id="MobiDB-lite"/>
    </source>
</evidence>
<evidence type="ECO:0000256" key="2">
    <source>
        <dbReference type="SAM" id="SignalP"/>
    </source>
</evidence>
<dbReference type="SUPFAM" id="SSF51445">
    <property type="entry name" value="(Trans)glycosidases"/>
    <property type="match status" value="1"/>
</dbReference>
<accession>A0AAX6MRQ2</accession>
<dbReference type="EMBL" id="JBANMG010000003">
    <property type="protein sequence ID" value="KAK6955196.1"/>
    <property type="molecule type" value="Genomic_DNA"/>
</dbReference>
<keyword evidence="5" id="KW-1185">Reference proteome</keyword>
<sequence>MELTRVVFILYCLFCAALAATNTVVLLKPSAKPPPDTSLPVDPSFAGFGIEPSNLFSFLGAGEPNTFTLNLLGNLANYAGKPPHIRIGGNTQDYMVFQRSQNKWTWIQNENPVGMGKFKSNSMLVGQRFFEAANRLPKGTTVTWGLNLAYEQDDYIEQITTMAQLVLSNCPNLTITSFEIGNEPDLYLQNGFRTGTWGGRVYTQQWLERAAAIDKQVLQPNGIPSNFFEAAATASTIGTDFQIADLMSFDISAEAGGSATPYLSGWNQHDYYYYIGVSGYPVSLEQLTKLQTTEDQFEAWIGQVKQAQRTPYPYALREMGVVGPIGLAGVTDVFGTALWTLNFLLYTASLGIASVGLHMTDNSNASAWSPIPMYGQQPHVRPLYYGIVAFDQIIGRSCAARVSQYQIPQYPVSYDGFVKAYAIYQEEQLTTIVVVNGKIVNSSQEHKGGITIQIQLPSSAADKTVYLSHLANSGADATSNTTWNGISFEQNEDGTPVQVSDDEHTAQVDSNGMVNFTLRDSEAIAASIGGKLGGGTETEASSNATSCLISPEQSPGVGNPTSLAPSAGTNSNEDESKNSGAAEARTITVFTAACVFLASLILATTL</sequence>
<proteinExistence type="predicted"/>
<feature type="signal peptide" evidence="2">
    <location>
        <begin position="1"/>
        <end position="19"/>
    </location>
</feature>
<protein>
    <recommendedName>
        <fullName evidence="3">Beta-glucuronidase C-terminal domain-containing protein</fullName>
    </recommendedName>
</protein>
<keyword evidence="2" id="KW-0732">Signal</keyword>
<gene>
    <name evidence="4" type="ORF">Daesc_002827</name>
</gene>
<dbReference type="InterPro" id="IPR052974">
    <property type="entry name" value="GH79_Enzymes"/>
</dbReference>
<dbReference type="InterPro" id="IPR031728">
    <property type="entry name" value="GlcAase_C"/>
</dbReference>
<dbReference type="PANTHER" id="PTHR36183">
    <property type="entry name" value="BETA-GLUCURONIDASE"/>
    <property type="match status" value="1"/>
</dbReference>
<feature type="compositionally biased region" description="Polar residues" evidence="1">
    <location>
        <begin position="538"/>
        <end position="553"/>
    </location>
</feature>
<name>A0AAX6MRQ2_9PEZI</name>
<dbReference type="Gene3D" id="2.60.40.1180">
    <property type="entry name" value="Golgi alpha-mannosidase II"/>
    <property type="match status" value="1"/>
</dbReference>